<keyword evidence="2" id="KW-0808">Transferase</keyword>
<dbReference type="InterPro" id="IPR029063">
    <property type="entry name" value="SAM-dependent_MTases_sf"/>
</dbReference>
<dbReference type="PANTHER" id="PTHR14614">
    <property type="entry name" value="HEPATOCELLULAR CARCINOMA-ASSOCIATED ANTIGEN"/>
    <property type="match status" value="1"/>
</dbReference>
<protein>
    <submittedName>
        <fullName evidence="2">Methyltransferase domain-containing protein</fullName>
    </submittedName>
</protein>
<evidence type="ECO:0000313" key="2">
    <source>
        <dbReference type="EMBL" id="KAB5591133.1"/>
    </source>
</evidence>
<name>A0A5N5QHW4_9AGAM</name>
<reference evidence="2 3" key="1">
    <citation type="journal article" date="2019" name="Fungal Biol. Biotechnol.">
        <title>Draft genome sequence of fastidious pathogen Ceratobasidium theobromae, which causes vascular-streak dieback in Theobroma cacao.</title>
        <authorList>
            <person name="Ali S.S."/>
            <person name="Asman A."/>
            <person name="Shao J."/>
            <person name="Firmansyah A.P."/>
            <person name="Susilo A.W."/>
            <person name="Rosmana A."/>
            <person name="McMahon P."/>
            <person name="Junaid M."/>
            <person name="Guest D."/>
            <person name="Kheng T.Y."/>
            <person name="Meinhardt L.W."/>
            <person name="Bailey B.A."/>
        </authorList>
    </citation>
    <scope>NUCLEOTIDE SEQUENCE [LARGE SCALE GENOMIC DNA]</scope>
    <source>
        <strain evidence="2 3">CT2</strain>
    </source>
</reference>
<comment type="caution">
    <text evidence="2">The sequence shown here is derived from an EMBL/GenBank/DDBJ whole genome shotgun (WGS) entry which is preliminary data.</text>
</comment>
<dbReference type="GO" id="GO:0032259">
    <property type="term" value="P:methylation"/>
    <property type="evidence" value="ECO:0007669"/>
    <property type="project" value="UniProtKB-KW"/>
</dbReference>
<evidence type="ECO:0000256" key="1">
    <source>
        <dbReference type="SAM" id="MobiDB-lite"/>
    </source>
</evidence>
<dbReference type="EMBL" id="SSOP01000121">
    <property type="protein sequence ID" value="KAB5591133.1"/>
    <property type="molecule type" value="Genomic_DNA"/>
</dbReference>
<sequence>MDAPTTFLPPLKRLDTCTAPQIHNIITRLGSLYLPAVRGTVLADEDLESLQADDFERSSTIRWLTGFIARGDEWVESYTHTEQGDLDDTSHPTSPIAIGRFQTEFHQDTYQARTTAYDRAAALLGVCAGTSAAGAISREFKFYTVPQDQPYPDNHLFCGADPISITLRDESISVGDHTAVGLQTWGSACILAERVACDPTSFGLPASTQPGHRAPNSETRILELGAGTGLLSLLAGKLVQMAGSTDSKYTIIATDYHPAVLDNLRANIQSNFPEQAQCDNLPIVVHDLDWSLYTTGKPTTDLSRVPSLAPTPAIGTPIGSGGRKISTPSPYTPLSTSLASETVPVSTTSDSSTPALSFSSTSSHTPPTPHTPRTVRSPPPNLARAVFSRLVARGVEFEMPSGSSGIDQNTEQPKKLIEDKFANTTSLGSIPNTPRSRSLVAEVISRTNPAHTAEAFPVEATRSDELLCAKSGGTPDVSGVALTSQPVYLDNTEICNTHNDGRSISNNEFKSSFIGDTTQQERHRHMCLNDADGSQESNRSPDGSRCNLSLEGFNMSQINVDTMITYRPINNPATQQEREETQIPCAQSEGLSLTVPEKVQDMMIKEASLFSLSPSSDRSRLMQSEPLIPAARDVDARGGNMPMITNAAPPNSDPVPEDTTRAAAAITPFDRPFDTIFGADVVYELSHANLVQAVVGRLLRKPSYSPTCPPAYFHLIMPLRPTHADEANSVDLAFPRAEDVHASKGIAEDEEVLAIVATETFTRNAGVGRSDEVKYVHYRVGWV</sequence>
<dbReference type="Proteomes" id="UP000383932">
    <property type="component" value="Unassembled WGS sequence"/>
</dbReference>
<feature type="region of interest" description="Disordered" evidence="1">
    <location>
        <begin position="299"/>
        <end position="381"/>
    </location>
</feature>
<dbReference type="PANTHER" id="PTHR14614:SF142">
    <property type="entry name" value="FAM86 N-TERMINAL DOMAIN-CONTAINING PROTEIN"/>
    <property type="match status" value="1"/>
</dbReference>
<dbReference type="SUPFAM" id="SSF53335">
    <property type="entry name" value="S-adenosyl-L-methionine-dependent methyltransferases"/>
    <property type="match status" value="1"/>
</dbReference>
<feature type="compositionally biased region" description="Low complexity" evidence="1">
    <location>
        <begin position="326"/>
        <end position="376"/>
    </location>
</feature>
<keyword evidence="3" id="KW-1185">Reference proteome</keyword>
<dbReference type="Gene3D" id="3.40.50.150">
    <property type="entry name" value="Vaccinia Virus protein VP39"/>
    <property type="match status" value="1"/>
</dbReference>
<proteinExistence type="predicted"/>
<organism evidence="2 3">
    <name type="scientific">Ceratobasidium theobromae</name>
    <dbReference type="NCBI Taxonomy" id="1582974"/>
    <lineage>
        <taxon>Eukaryota</taxon>
        <taxon>Fungi</taxon>
        <taxon>Dikarya</taxon>
        <taxon>Basidiomycota</taxon>
        <taxon>Agaricomycotina</taxon>
        <taxon>Agaricomycetes</taxon>
        <taxon>Cantharellales</taxon>
        <taxon>Ceratobasidiaceae</taxon>
        <taxon>Ceratobasidium</taxon>
    </lineage>
</organism>
<dbReference type="AlphaFoldDB" id="A0A5N5QHW4"/>
<dbReference type="Pfam" id="PF10294">
    <property type="entry name" value="Methyltransf_16"/>
    <property type="match status" value="1"/>
</dbReference>
<dbReference type="OrthoDB" id="433955at2759"/>
<evidence type="ECO:0000313" key="3">
    <source>
        <dbReference type="Proteomes" id="UP000383932"/>
    </source>
</evidence>
<dbReference type="InterPro" id="IPR019410">
    <property type="entry name" value="Methyltransf_16"/>
</dbReference>
<keyword evidence="2" id="KW-0489">Methyltransferase</keyword>
<dbReference type="GO" id="GO:0008757">
    <property type="term" value="F:S-adenosylmethionine-dependent methyltransferase activity"/>
    <property type="evidence" value="ECO:0007669"/>
    <property type="project" value="UniProtKB-ARBA"/>
</dbReference>
<accession>A0A5N5QHW4</accession>
<gene>
    <name evidence="2" type="ORF">CTheo_5421</name>
</gene>